<dbReference type="Gene3D" id="1.10.150.20">
    <property type="entry name" value="5' to 3' exonuclease, C-terminal subdomain"/>
    <property type="match status" value="1"/>
</dbReference>
<feature type="domain" description="RecA family profile 1" evidence="10">
    <location>
        <begin position="92"/>
        <end position="264"/>
    </location>
</feature>
<dbReference type="SUPFAM" id="SSF47794">
    <property type="entry name" value="Rad51 N-terminal domain-like"/>
    <property type="match status" value="1"/>
</dbReference>
<dbReference type="InterPro" id="IPR020588">
    <property type="entry name" value="RecA_ATP-bd"/>
</dbReference>
<dbReference type="CDD" id="cd19514">
    <property type="entry name" value="DMC1"/>
    <property type="match status" value="1"/>
</dbReference>
<evidence type="ECO:0000256" key="4">
    <source>
        <dbReference type="ARBA" id="ARBA00022840"/>
    </source>
</evidence>
<evidence type="ECO:0000256" key="3">
    <source>
        <dbReference type="ARBA" id="ARBA00022741"/>
    </source>
</evidence>
<comment type="similarity">
    <text evidence="2">Belongs to the RecA family. DMC1 subfamily.</text>
</comment>
<dbReference type="PANTHER" id="PTHR22942:SF30">
    <property type="entry name" value="MEIOTIC RECOMBINATION PROTEIN DMC1_LIM15 HOMOLOG"/>
    <property type="match status" value="1"/>
</dbReference>
<dbReference type="InterPro" id="IPR016467">
    <property type="entry name" value="DNA_recomb/repair_RecA-like"/>
</dbReference>
<name>A0ABN7S4F6_OIKDI</name>
<evidence type="ECO:0000256" key="9">
    <source>
        <dbReference type="RuleBase" id="RU003422"/>
    </source>
</evidence>
<evidence type="ECO:0000256" key="1">
    <source>
        <dbReference type="ARBA" id="ARBA00004123"/>
    </source>
</evidence>
<evidence type="ECO:0000259" key="11">
    <source>
        <dbReference type="PROSITE" id="PS50163"/>
    </source>
</evidence>
<evidence type="ECO:0000256" key="8">
    <source>
        <dbReference type="ARBA" id="ARBA00023306"/>
    </source>
</evidence>
<keyword evidence="7" id="KW-0469">Meiosis</keyword>
<keyword evidence="13" id="KW-1185">Reference proteome</keyword>
<sequence>MMEEECLSEVESLHVIQDIDALQQQGINASDINKIKSAGICTVRGLKMITKKRLCEIKGISEAKVDKIKEAANKLEADNFITGYDFAEKRKACFKISTGSTELDRILGGGIESMAITEVFGEFRTGKTQLAHTLCVTTQMPGIGHSGGKVAYIDTENTFRPDRLRPIAARFNLDADAILQNVVYARAFTSEHQMELLDLVAAQFYSEPGVFKLLVIDSIIGLFRVDFSGRGELSERQQKLAQMLSKVQKISEEYNVVVYITNQMTADPGAGMTFQIDPKKPVGGNILAHASQTRIMLRKGRGELRVAKIYDSPDMPESEATFAITEAGINDPAD</sequence>
<evidence type="ECO:0000256" key="7">
    <source>
        <dbReference type="ARBA" id="ARBA00023254"/>
    </source>
</evidence>
<dbReference type="PROSITE" id="PS50162">
    <property type="entry name" value="RECA_2"/>
    <property type="match status" value="1"/>
</dbReference>
<dbReference type="InterPro" id="IPR027417">
    <property type="entry name" value="P-loop_NTPase"/>
</dbReference>
<dbReference type="Proteomes" id="UP001158576">
    <property type="component" value="Chromosome PAR"/>
</dbReference>
<dbReference type="NCBIfam" id="NF003301">
    <property type="entry name" value="PRK04301.1"/>
    <property type="match status" value="1"/>
</dbReference>
<protein>
    <submittedName>
        <fullName evidence="12">Oidioi.mRNA.OKI2018_I69.PAR.g12982.t1.cds</fullName>
    </submittedName>
</protein>
<evidence type="ECO:0000256" key="2">
    <source>
        <dbReference type="ARBA" id="ARBA00008897"/>
    </source>
</evidence>
<dbReference type="InterPro" id="IPR003593">
    <property type="entry name" value="AAA+_ATPase"/>
</dbReference>
<organism evidence="12 13">
    <name type="scientific">Oikopleura dioica</name>
    <name type="common">Tunicate</name>
    <dbReference type="NCBI Taxonomy" id="34765"/>
    <lineage>
        <taxon>Eukaryota</taxon>
        <taxon>Metazoa</taxon>
        <taxon>Chordata</taxon>
        <taxon>Tunicata</taxon>
        <taxon>Appendicularia</taxon>
        <taxon>Copelata</taxon>
        <taxon>Oikopleuridae</taxon>
        <taxon>Oikopleura</taxon>
    </lineage>
</organism>
<dbReference type="InterPro" id="IPR011940">
    <property type="entry name" value="Dmc1"/>
</dbReference>
<dbReference type="Gene3D" id="3.40.50.300">
    <property type="entry name" value="P-loop containing nucleotide triphosphate hydrolases"/>
    <property type="match status" value="1"/>
</dbReference>
<dbReference type="InterPro" id="IPR010995">
    <property type="entry name" value="DNA_repair_Rad51/TF_NusA_a-hlx"/>
</dbReference>
<evidence type="ECO:0000259" key="10">
    <source>
        <dbReference type="PROSITE" id="PS50162"/>
    </source>
</evidence>
<keyword evidence="4 9" id="KW-0067">ATP-binding</keyword>
<dbReference type="PROSITE" id="PS50163">
    <property type="entry name" value="RECA_3"/>
    <property type="match status" value="1"/>
</dbReference>
<feature type="domain" description="RecA family profile 2" evidence="11">
    <location>
        <begin position="271"/>
        <end position="334"/>
    </location>
</feature>
<keyword evidence="6" id="KW-0539">Nucleus</keyword>
<comment type="subcellular location">
    <subcellularLocation>
        <location evidence="1">Nucleus</location>
    </subcellularLocation>
</comment>
<dbReference type="Pfam" id="PF08423">
    <property type="entry name" value="Rad51"/>
    <property type="match status" value="1"/>
</dbReference>
<evidence type="ECO:0000256" key="5">
    <source>
        <dbReference type="ARBA" id="ARBA00023125"/>
    </source>
</evidence>
<proteinExistence type="inferred from homology"/>
<dbReference type="Pfam" id="PF14520">
    <property type="entry name" value="HHH_5"/>
    <property type="match status" value="1"/>
</dbReference>
<dbReference type="PIRSF" id="PIRSF005856">
    <property type="entry name" value="Rad51"/>
    <property type="match status" value="1"/>
</dbReference>
<dbReference type="SMART" id="SM00382">
    <property type="entry name" value="AAA"/>
    <property type="match status" value="1"/>
</dbReference>
<keyword evidence="3 9" id="KW-0547">Nucleotide-binding</keyword>
<keyword evidence="8" id="KW-0131">Cell cycle</keyword>
<gene>
    <name evidence="12" type="ORF">OKIOD_LOCUS4540</name>
</gene>
<accession>A0ABN7S4F6</accession>
<dbReference type="NCBIfam" id="TIGR02238">
    <property type="entry name" value="recomb_DMC1"/>
    <property type="match status" value="1"/>
</dbReference>
<dbReference type="InterPro" id="IPR013632">
    <property type="entry name" value="Rad51_C"/>
</dbReference>
<reference evidence="12 13" key="1">
    <citation type="submission" date="2021-04" db="EMBL/GenBank/DDBJ databases">
        <authorList>
            <person name="Bliznina A."/>
        </authorList>
    </citation>
    <scope>NUCLEOTIDE SEQUENCE [LARGE SCALE GENOMIC DNA]</scope>
</reference>
<dbReference type="SUPFAM" id="SSF52540">
    <property type="entry name" value="P-loop containing nucleoside triphosphate hydrolases"/>
    <property type="match status" value="1"/>
</dbReference>
<evidence type="ECO:0000313" key="12">
    <source>
        <dbReference type="EMBL" id="CAG5091337.1"/>
    </source>
</evidence>
<dbReference type="EMBL" id="OU015568">
    <property type="protein sequence ID" value="CAG5091337.1"/>
    <property type="molecule type" value="Genomic_DNA"/>
</dbReference>
<evidence type="ECO:0000256" key="6">
    <source>
        <dbReference type="ARBA" id="ARBA00023242"/>
    </source>
</evidence>
<evidence type="ECO:0000313" key="13">
    <source>
        <dbReference type="Proteomes" id="UP001158576"/>
    </source>
</evidence>
<dbReference type="InterPro" id="IPR020587">
    <property type="entry name" value="RecA_monomer-monomer_interface"/>
</dbReference>
<keyword evidence="5" id="KW-0238">DNA-binding</keyword>
<dbReference type="PANTHER" id="PTHR22942">
    <property type="entry name" value="RECA/RAD51/RADA DNA STRAND-PAIRING FAMILY MEMBER"/>
    <property type="match status" value="1"/>
</dbReference>